<gene>
    <name evidence="2" type="ORF">IV01_15495</name>
</gene>
<evidence type="ECO:0000313" key="2">
    <source>
        <dbReference type="EMBL" id="KFE54514.1"/>
    </source>
</evidence>
<dbReference type="Pfam" id="PF04965">
    <property type="entry name" value="GPW_gp25"/>
    <property type="match status" value="1"/>
</dbReference>
<dbReference type="PATRIC" id="fig|317.175.peg.3225"/>
<name>A0A085VGF1_PSESX</name>
<dbReference type="AlphaFoldDB" id="A0A085VGF1"/>
<dbReference type="Gene3D" id="3.10.450.40">
    <property type="match status" value="1"/>
</dbReference>
<protein>
    <submittedName>
        <fullName evidence="2">Type VI secretion protein</fullName>
    </submittedName>
</protein>
<evidence type="ECO:0000259" key="1">
    <source>
        <dbReference type="Pfam" id="PF04965"/>
    </source>
</evidence>
<keyword evidence="3" id="KW-1185">Reference proteome</keyword>
<accession>A0A085VGF1</accession>
<evidence type="ECO:0000313" key="3">
    <source>
        <dbReference type="Proteomes" id="UP000028631"/>
    </source>
</evidence>
<dbReference type="InterPro" id="IPR007048">
    <property type="entry name" value="IraD/Gp25-like"/>
</dbReference>
<dbReference type="SUPFAM" id="SSF160719">
    <property type="entry name" value="gpW/gp25-like"/>
    <property type="match status" value="1"/>
</dbReference>
<dbReference type="InterPro" id="IPR017737">
    <property type="entry name" value="TssE1-like"/>
</dbReference>
<dbReference type="PANTHER" id="PTHR38595">
    <property type="entry name" value="CYTOPLASMIC PROTEIN-RELATED"/>
    <property type="match status" value="1"/>
</dbReference>
<reference evidence="2 3" key="1">
    <citation type="submission" date="2014-07" db="EMBL/GenBank/DDBJ databases">
        <title>Draft Genome Sequences of Environmental Pseudomonas syringae strains.</title>
        <authorList>
            <person name="Baltrus D.A."/>
            <person name="Berge O."/>
            <person name="Morris C."/>
        </authorList>
    </citation>
    <scope>NUCLEOTIDE SEQUENCE [LARGE SCALE GENOMIC DNA]</scope>
    <source>
        <strain evidence="2 3">GAW0119</strain>
    </source>
</reference>
<feature type="domain" description="IraD/Gp25-like" evidence="1">
    <location>
        <begin position="28"/>
        <end position="115"/>
    </location>
</feature>
<comment type="caution">
    <text evidence="2">The sequence shown here is derived from an EMBL/GenBank/DDBJ whole genome shotgun (WGS) entry which is preliminary data.</text>
</comment>
<dbReference type="EMBL" id="JPQU01000043">
    <property type="protein sequence ID" value="KFE54514.1"/>
    <property type="molecule type" value="Genomic_DNA"/>
</dbReference>
<sequence>MKEKRLLERITMLQADTGRTHLTQSEVLMQSIILHLQRILNTRCGSVPIDAEFGVPDFTNLAGSFATGETTQIIENMTRMIARYEPRLKSPRILVAEGSQEVLSLSFTLDGLVEIDDRNIPIHLATRVSSDGRVSLAMH</sequence>
<dbReference type="RefSeq" id="WP_195758794.1">
    <property type="nucleotide sequence ID" value="NZ_JPQU01000043.1"/>
</dbReference>
<dbReference type="PANTHER" id="PTHR38595:SF2">
    <property type="entry name" value="TYPE VI SECRETION SYSTEM BASEPLATE SUBUNIT TSSE"/>
    <property type="match status" value="1"/>
</dbReference>
<dbReference type="Proteomes" id="UP000028631">
    <property type="component" value="Unassembled WGS sequence"/>
</dbReference>
<proteinExistence type="predicted"/>
<organism evidence="2 3">
    <name type="scientific">Pseudomonas syringae</name>
    <dbReference type="NCBI Taxonomy" id="317"/>
    <lineage>
        <taxon>Bacteria</taxon>
        <taxon>Pseudomonadati</taxon>
        <taxon>Pseudomonadota</taxon>
        <taxon>Gammaproteobacteria</taxon>
        <taxon>Pseudomonadales</taxon>
        <taxon>Pseudomonadaceae</taxon>
        <taxon>Pseudomonas</taxon>
    </lineage>
</organism>
<dbReference type="NCBIfam" id="TIGR03357">
    <property type="entry name" value="VI_zyme"/>
    <property type="match status" value="1"/>
</dbReference>
<dbReference type="InterPro" id="IPR053176">
    <property type="entry name" value="T6SS_TssE1-like"/>
</dbReference>